<dbReference type="PANTHER" id="PTHR35333:SF3">
    <property type="entry name" value="BETA-LACTAMASE-TYPE TRANSPEPTIDASE FOLD CONTAINING PROTEIN"/>
    <property type="match status" value="1"/>
</dbReference>
<dbReference type="GO" id="GO:0008800">
    <property type="term" value="F:beta-lactamase activity"/>
    <property type="evidence" value="ECO:0007669"/>
    <property type="project" value="InterPro"/>
</dbReference>
<dbReference type="EMBL" id="LT985188">
    <property type="protein sequence ID" value="SPD87215.1"/>
    <property type="molecule type" value="Genomic_DNA"/>
</dbReference>
<dbReference type="OrthoDB" id="3524371at2"/>
<keyword evidence="1" id="KW-0732">Signal</keyword>
<dbReference type="RefSeq" id="WP_105185995.1">
    <property type="nucleotide sequence ID" value="NZ_BAAAGO010000034.1"/>
</dbReference>
<keyword evidence="4" id="KW-1185">Reference proteome</keyword>
<dbReference type="SUPFAM" id="SSF56601">
    <property type="entry name" value="beta-lactamase/transpeptidase-like"/>
    <property type="match status" value="1"/>
</dbReference>
<dbReference type="InterPro" id="IPR000871">
    <property type="entry name" value="Beta-lactam_class-A"/>
</dbReference>
<dbReference type="PANTHER" id="PTHR35333">
    <property type="entry name" value="BETA-LACTAMASE"/>
    <property type="match status" value="1"/>
</dbReference>
<protein>
    <submittedName>
        <fullName evidence="3">Penicillin-binding protein transpeptidase</fullName>
    </submittedName>
</protein>
<reference evidence="3 4" key="1">
    <citation type="submission" date="2018-02" db="EMBL/GenBank/DDBJ databases">
        <authorList>
            <person name="Cohen D.B."/>
            <person name="Kent A.D."/>
        </authorList>
    </citation>
    <scope>NUCLEOTIDE SEQUENCE [LARGE SCALE GENOMIC DNA]</scope>
    <source>
        <strain evidence="3">1</strain>
    </source>
</reference>
<feature type="chain" id="PRO_5014951710" evidence="1">
    <location>
        <begin position="32"/>
        <end position="290"/>
    </location>
</feature>
<dbReference type="GO" id="GO:0030655">
    <property type="term" value="P:beta-lactam antibiotic catabolic process"/>
    <property type="evidence" value="ECO:0007669"/>
    <property type="project" value="InterPro"/>
</dbReference>
<name>A0A2N9JGJ8_9ACTN</name>
<evidence type="ECO:0000256" key="1">
    <source>
        <dbReference type="SAM" id="SignalP"/>
    </source>
</evidence>
<evidence type="ECO:0000259" key="2">
    <source>
        <dbReference type="Pfam" id="PF13354"/>
    </source>
</evidence>
<evidence type="ECO:0000313" key="3">
    <source>
        <dbReference type="EMBL" id="SPD87215.1"/>
    </source>
</evidence>
<organism evidence="3 4">
    <name type="scientific">Micropruina glycogenica</name>
    <dbReference type="NCBI Taxonomy" id="75385"/>
    <lineage>
        <taxon>Bacteria</taxon>
        <taxon>Bacillati</taxon>
        <taxon>Actinomycetota</taxon>
        <taxon>Actinomycetes</taxon>
        <taxon>Propionibacteriales</taxon>
        <taxon>Nocardioidaceae</taxon>
        <taxon>Micropruina</taxon>
    </lineage>
</organism>
<dbReference type="Gene3D" id="3.40.710.10">
    <property type="entry name" value="DD-peptidase/beta-lactamase superfamily"/>
    <property type="match status" value="1"/>
</dbReference>
<dbReference type="Pfam" id="PF13354">
    <property type="entry name" value="Beta-lactamase2"/>
    <property type="match status" value="1"/>
</dbReference>
<gene>
    <name evidence="3" type="ORF">MPLG2_2185</name>
</gene>
<feature type="signal peptide" evidence="1">
    <location>
        <begin position="1"/>
        <end position="31"/>
    </location>
</feature>
<feature type="domain" description="Beta-lactamase class A catalytic" evidence="2">
    <location>
        <begin position="119"/>
        <end position="259"/>
    </location>
</feature>
<dbReference type="GO" id="GO:0046677">
    <property type="term" value="P:response to antibiotic"/>
    <property type="evidence" value="ECO:0007669"/>
    <property type="project" value="InterPro"/>
</dbReference>
<dbReference type="InterPro" id="IPR045155">
    <property type="entry name" value="Beta-lactam_cat"/>
</dbReference>
<dbReference type="Proteomes" id="UP000238164">
    <property type="component" value="Chromosome 1"/>
</dbReference>
<accession>A0A2N9JGJ8</accession>
<proteinExistence type="predicted"/>
<dbReference type="AlphaFoldDB" id="A0A2N9JGJ8"/>
<sequence length="290" mass="31138">MIAPLPSPRFSRRAGLCALGGALLLAGCSNAASVPTPTASPTGSIRDQLQSAIGTIAAGQDKLGVAVLDLRSGASWNLRGDWACQSASMAKPMIVSMALRKAAADKLQQPLPPEQDAQANKAIKNSDNDAADALWPWAGARPAYDALAKDLKLANTHSAPLKDFWSWTWTTPLDQLSFMHQLVRGDTTALTDAQRSYLLGLMGQVQDDQTWGVGFPKSGTVQVEMKNGWVQFQSTDNLWAVNSIGHVSGDGRDYLLTMMGRYPTFDAGKAYCNAIGDWVFRILGSGELQK</sequence>
<evidence type="ECO:0000313" key="4">
    <source>
        <dbReference type="Proteomes" id="UP000238164"/>
    </source>
</evidence>
<dbReference type="InterPro" id="IPR012338">
    <property type="entry name" value="Beta-lactam/transpept-like"/>
</dbReference>
<dbReference type="KEGG" id="mgg:MPLG2_2185"/>